<evidence type="ECO:0000256" key="1">
    <source>
        <dbReference type="SAM" id="MobiDB-lite"/>
    </source>
</evidence>
<dbReference type="EMBL" id="MFBT01000001">
    <property type="protein sequence ID" value="OGE00363.1"/>
    <property type="molecule type" value="Genomic_DNA"/>
</dbReference>
<feature type="compositionally biased region" description="Polar residues" evidence="1">
    <location>
        <begin position="653"/>
        <end position="664"/>
    </location>
</feature>
<gene>
    <name evidence="4" type="ORF">A3B54_01480</name>
</gene>
<organism evidence="4 5">
    <name type="scientific">Candidatus Curtissbacteria bacterium RIFCSPLOWO2_01_FULL_42_50</name>
    <dbReference type="NCBI Taxonomy" id="1797730"/>
    <lineage>
        <taxon>Bacteria</taxon>
        <taxon>Candidatus Curtissiibacteriota</taxon>
    </lineage>
</organism>
<name>A0A1F5H874_9BACT</name>
<feature type="region of interest" description="Disordered" evidence="1">
    <location>
        <begin position="36"/>
        <end position="138"/>
    </location>
</feature>
<sequence length="773" mass="77304">MRFKIKKFLSIILLSLVLVVSSPLYALAPSDGVLAEAPSAPEAPSTSPAPEASSAPESSPAPEASSAPEASPAPNSDPSPSPSSSPDPSQQASADSNSDGSSSAGDPSATNSGNGADSTNDSSITTDNNTQTDTTNTVDVANNVDAAAITGDNSASYNTGGASSVITGGANLGVVVSTDTNSTQLVSNGTCCGGPVSATNSDNGSGSTNNAAVTTTNTSDTSVNNNANIQTELVALSLSGGNDASYNTGGDSEIITGDANAVATIITDANAVTMGIYEFDVNGNQNGDIVLTQDPANCVNCSAAQNVSATNSDNGAGSTNDATASSTTTTTETINNEGDIVNNINLEANTGDNQASYNTNGDSSVQTGDANVVANVINTLNTVVDGVIYTVNIFGDLVGNIILPDQNSQADSGCDNCCGGDVLASNTNNGADSTNTTTASVSSTSTTTQTNNATINNNLNLDANSGGNQTSFNTGGDNLVETGDVSVDANVINVANVNVAGTACDSPVYMVFINDPNGNWQGQIAGAGPGTYFYTSDGLIYVVGENGDLIAVNSGNGAGSTSTSTATQSSDTNITQNNTGTITNNINIDANTGDNQASYNTNGDSSVKTGDANIFVNVVNFINSNFSGRKIVMTLVNVFGSWLGHFVPPGFSAPTNQAQGDNPDTSSQSQSGGQQGSGGSGGSSSSTSSGSGSQPIVGSIASGASSVFTGLVGGARTEKIVQDDNSIALGLSSNGQDNQTQEDSSLGFKLLLFAIPLIFIGFFLRRLLARSQS</sequence>
<reference evidence="4 5" key="1">
    <citation type="journal article" date="2016" name="Nat. Commun.">
        <title>Thousands of microbial genomes shed light on interconnected biogeochemical processes in an aquifer system.</title>
        <authorList>
            <person name="Anantharaman K."/>
            <person name="Brown C.T."/>
            <person name="Hug L.A."/>
            <person name="Sharon I."/>
            <person name="Castelle C.J."/>
            <person name="Probst A.J."/>
            <person name="Thomas B.C."/>
            <person name="Singh A."/>
            <person name="Wilkins M.J."/>
            <person name="Karaoz U."/>
            <person name="Brodie E.L."/>
            <person name="Williams K.H."/>
            <person name="Hubbard S.S."/>
            <person name="Banfield J.F."/>
        </authorList>
    </citation>
    <scope>NUCLEOTIDE SEQUENCE [LARGE SCALE GENOMIC DNA]</scope>
</reference>
<feature type="region of interest" description="Disordered" evidence="1">
    <location>
        <begin position="429"/>
        <end position="448"/>
    </location>
</feature>
<comment type="caution">
    <text evidence="4">The sequence shown here is derived from an EMBL/GenBank/DDBJ whole genome shotgun (WGS) entry which is preliminary data.</text>
</comment>
<accession>A0A1F5H874</accession>
<feature type="chain" id="PRO_5009518771" evidence="3">
    <location>
        <begin position="27"/>
        <end position="773"/>
    </location>
</feature>
<feature type="region of interest" description="Disordered" evidence="1">
    <location>
        <begin position="556"/>
        <end position="587"/>
    </location>
</feature>
<keyword evidence="2" id="KW-0812">Transmembrane</keyword>
<feature type="compositionally biased region" description="Low complexity" evidence="1">
    <location>
        <begin position="86"/>
        <end position="109"/>
    </location>
</feature>
<feature type="signal peptide" evidence="3">
    <location>
        <begin position="1"/>
        <end position="26"/>
    </location>
</feature>
<proteinExistence type="predicted"/>
<evidence type="ECO:0000313" key="5">
    <source>
        <dbReference type="Proteomes" id="UP000177039"/>
    </source>
</evidence>
<feature type="compositionally biased region" description="Low complexity" evidence="1">
    <location>
        <begin position="431"/>
        <end position="448"/>
    </location>
</feature>
<feature type="compositionally biased region" description="Low complexity" evidence="1">
    <location>
        <begin position="116"/>
        <end position="138"/>
    </location>
</feature>
<feature type="compositionally biased region" description="Pro residues" evidence="1">
    <location>
        <begin position="75"/>
        <end position="85"/>
    </location>
</feature>
<evidence type="ECO:0000256" key="3">
    <source>
        <dbReference type="SAM" id="SignalP"/>
    </source>
</evidence>
<feature type="transmembrane region" description="Helical" evidence="2">
    <location>
        <begin position="746"/>
        <end position="764"/>
    </location>
</feature>
<dbReference type="Proteomes" id="UP000177039">
    <property type="component" value="Unassembled WGS sequence"/>
</dbReference>
<keyword evidence="3" id="KW-0732">Signal</keyword>
<keyword evidence="2" id="KW-0472">Membrane</keyword>
<evidence type="ECO:0000313" key="4">
    <source>
        <dbReference type="EMBL" id="OGE00363.1"/>
    </source>
</evidence>
<feature type="region of interest" description="Disordered" evidence="1">
    <location>
        <begin position="652"/>
        <end position="696"/>
    </location>
</feature>
<feature type="compositionally biased region" description="Low complexity" evidence="1">
    <location>
        <begin position="315"/>
        <end position="330"/>
    </location>
</feature>
<feature type="compositionally biased region" description="Gly residues" evidence="1">
    <location>
        <begin position="673"/>
        <end position="682"/>
    </location>
</feature>
<feature type="region of interest" description="Disordered" evidence="1">
    <location>
        <begin position="309"/>
        <end position="330"/>
    </location>
</feature>
<evidence type="ECO:0000256" key="2">
    <source>
        <dbReference type="SAM" id="Phobius"/>
    </source>
</evidence>
<feature type="compositionally biased region" description="Low complexity" evidence="1">
    <location>
        <begin position="683"/>
        <end position="694"/>
    </location>
</feature>
<dbReference type="AlphaFoldDB" id="A0A1F5H874"/>
<feature type="compositionally biased region" description="Low complexity" evidence="1">
    <location>
        <begin position="36"/>
        <end position="74"/>
    </location>
</feature>
<protein>
    <submittedName>
        <fullName evidence="4">Uncharacterized protein</fullName>
    </submittedName>
</protein>
<keyword evidence="2" id="KW-1133">Transmembrane helix</keyword>